<evidence type="ECO:0000313" key="1">
    <source>
        <dbReference type="EMBL" id="RGC31529.1"/>
    </source>
</evidence>
<organism evidence="1 2">
    <name type="scientific">Hungatella hathewayi</name>
    <dbReference type="NCBI Taxonomy" id="154046"/>
    <lineage>
        <taxon>Bacteria</taxon>
        <taxon>Bacillati</taxon>
        <taxon>Bacillota</taxon>
        <taxon>Clostridia</taxon>
        <taxon>Lachnospirales</taxon>
        <taxon>Lachnospiraceae</taxon>
        <taxon>Hungatella</taxon>
    </lineage>
</organism>
<gene>
    <name evidence="1" type="ORF">DWX41_11960</name>
</gene>
<name>A0A3E2WWF4_9FIRM</name>
<sequence length="67" mass="7892">MKKTYPSIPGLEPDAWSNDACRGYVIMAMHDCGFSHEDIRRVVRQLHEAFDFHTINEAEQKYYHGDY</sequence>
<accession>A0A3E2WWF4</accession>
<dbReference type="AlphaFoldDB" id="A0A3E2WWF4"/>
<dbReference type="Proteomes" id="UP000261111">
    <property type="component" value="Unassembled WGS sequence"/>
</dbReference>
<dbReference type="GeneID" id="93333634"/>
<comment type="caution">
    <text evidence="1">The sequence shown here is derived from an EMBL/GenBank/DDBJ whole genome shotgun (WGS) entry which is preliminary data.</text>
</comment>
<evidence type="ECO:0000313" key="2">
    <source>
        <dbReference type="Proteomes" id="UP000261111"/>
    </source>
</evidence>
<dbReference type="RefSeq" id="WP_003500062.1">
    <property type="nucleotide sequence ID" value="NZ_QVIA01000012.1"/>
</dbReference>
<reference evidence="1 2" key="1">
    <citation type="submission" date="2018-08" db="EMBL/GenBank/DDBJ databases">
        <title>A genome reference for cultivated species of the human gut microbiota.</title>
        <authorList>
            <person name="Zou Y."/>
            <person name="Xue W."/>
            <person name="Luo G."/>
        </authorList>
    </citation>
    <scope>NUCLEOTIDE SEQUENCE [LARGE SCALE GENOMIC DNA]</scope>
    <source>
        <strain evidence="1 2">AF19-21</strain>
    </source>
</reference>
<protein>
    <submittedName>
        <fullName evidence="1">Uncharacterized protein</fullName>
    </submittedName>
</protein>
<proteinExistence type="predicted"/>
<dbReference type="EMBL" id="QVIA01000012">
    <property type="protein sequence ID" value="RGC31529.1"/>
    <property type="molecule type" value="Genomic_DNA"/>
</dbReference>